<name>A0AAV7IVG2_COTGL</name>
<reference evidence="1 2" key="1">
    <citation type="journal article" date="2021" name="J. Hered.">
        <title>A chromosome-level genome assembly of the parasitoid wasp, Cotesia glomerata (Hymenoptera: Braconidae).</title>
        <authorList>
            <person name="Pinto B.J."/>
            <person name="Weis J.J."/>
            <person name="Gamble T."/>
            <person name="Ode P.J."/>
            <person name="Paul R."/>
            <person name="Zaspel J.M."/>
        </authorList>
    </citation>
    <scope>NUCLEOTIDE SEQUENCE [LARGE SCALE GENOMIC DNA]</scope>
    <source>
        <strain evidence="1">CgM1</strain>
    </source>
</reference>
<accession>A0AAV7IVG2</accession>
<keyword evidence="2" id="KW-1185">Reference proteome</keyword>
<organism evidence="1 2">
    <name type="scientific">Cotesia glomerata</name>
    <name type="common">Lepidopteran parasitic wasp</name>
    <name type="synonym">Apanteles glomeratus</name>
    <dbReference type="NCBI Taxonomy" id="32391"/>
    <lineage>
        <taxon>Eukaryota</taxon>
        <taxon>Metazoa</taxon>
        <taxon>Ecdysozoa</taxon>
        <taxon>Arthropoda</taxon>
        <taxon>Hexapoda</taxon>
        <taxon>Insecta</taxon>
        <taxon>Pterygota</taxon>
        <taxon>Neoptera</taxon>
        <taxon>Endopterygota</taxon>
        <taxon>Hymenoptera</taxon>
        <taxon>Apocrita</taxon>
        <taxon>Ichneumonoidea</taxon>
        <taxon>Braconidae</taxon>
        <taxon>Microgastrinae</taxon>
        <taxon>Cotesia</taxon>
    </lineage>
</organism>
<dbReference type="EMBL" id="JAHXZJ010000374">
    <property type="protein sequence ID" value="KAH0560703.1"/>
    <property type="molecule type" value="Genomic_DNA"/>
</dbReference>
<sequence>MYVGGLMILTCAIPSEIRSRFASSTEDGNCACVASTLCSIIVALFSPMFHKTVIYFRFPFVHGETVNSREKRQLGAKERSASHLWKKRGEGFVNCAAKDENENSS</sequence>
<dbReference type="AlphaFoldDB" id="A0AAV7IVG2"/>
<evidence type="ECO:0000313" key="2">
    <source>
        <dbReference type="Proteomes" id="UP000826195"/>
    </source>
</evidence>
<gene>
    <name evidence="1" type="ORF">KQX54_007243</name>
</gene>
<dbReference type="Proteomes" id="UP000826195">
    <property type="component" value="Unassembled WGS sequence"/>
</dbReference>
<evidence type="ECO:0000313" key="1">
    <source>
        <dbReference type="EMBL" id="KAH0560703.1"/>
    </source>
</evidence>
<comment type="caution">
    <text evidence="1">The sequence shown here is derived from an EMBL/GenBank/DDBJ whole genome shotgun (WGS) entry which is preliminary data.</text>
</comment>
<proteinExistence type="predicted"/>
<protein>
    <submittedName>
        <fullName evidence="1">Uncharacterized protein</fullName>
    </submittedName>
</protein>